<protein>
    <submittedName>
        <fullName evidence="1">Uncharacterized protein</fullName>
    </submittedName>
</protein>
<gene>
    <name evidence="1" type="ORF">SI65_04269</name>
</gene>
<evidence type="ECO:0000313" key="2">
    <source>
        <dbReference type="Proteomes" id="UP000094569"/>
    </source>
</evidence>
<dbReference type="EMBL" id="JXNT01000003">
    <property type="protein sequence ID" value="ODM21216.1"/>
    <property type="molecule type" value="Genomic_DNA"/>
</dbReference>
<accession>A0A1E3BLE5</accession>
<dbReference type="VEuPathDB" id="FungiDB:SI65_04269"/>
<dbReference type="Proteomes" id="UP000094569">
    <property type="component" value="Unassembled WGS sequence"/>
</dbReference>
<reference evidence="1 2" key="1">
    <citation type="journal article" date="2016" name="BMC Genomics">
        <title>Comparative genomic and transcriptomic analyses of the Fuzhuan brick tea-fermentation fungus Aspergillus cristatus.</title>
        <authorList>
            <person name="Ge Y."/>
            <person name="Wang Y."/>
            <person name="Liu Y."/>
            <person name="Tan Y."/>
            <person name="Ren X."/>
            <person name="Zhang X."/>
            <person name="Hyde K.D."/>
            <person name="Liu Y."/>
            <person name="Liu Z."/>
        </authorList>
    </citation>
    <scope>NUCLEOTIDE SEQUENCE [LARGE SCALE GENOMIC DNA]</scope>
    <source>
        <strain evidence="1 2">GZAAS20.1005</strain>
    </source>
</reference>
<proteinExistence type="predicted"/>
<name>A0A1E3BLE5_ASPCR</name>
<keyword evidence="2" id="KW-1185">Reference proteome</keyword>
<organism evidence="1 2">
    <name type="scientific">Aspergillus cristatus</name>
    <name type="common">Chinese Fuzhuan brick tea-fermentation fungus</name>
    <name type="synonym">Eurotium cristatum</name>
    <dbReference type="NCBI Taxonomy" id="573508"/>
    <lineage>
        <taxon>Eukaryota</taxon>
        <taxon>Fungi</taxon>
        <taxon>Dikarya</taxon>
        <taxon>Ascomycota</taxon>
        <taxon>Pezizomycotina</taxon>
        <taxon>Eurotiomycetes</taxon>
        <taxon>Eurotiomycetidae</taxon>
        <taxon>Eurotiales</taxon>
        <taxon>Aspergillaceae</taxon>
        <taxon>Aspergillus</taxon>
        <taxon>Aspergillus subgen. Aspergillus</taxon>
    </lineage>
</organism>
<sequence length="92" mass="10256">MDVDHSTIDMNELTGLDLDAEADIEEPAIPIPLTSAKGPGLTTLKIEYNDDLPEYPTSHFDGYSYVVASRGRSQLEMEQLAHDVSDHNIFYD</sequence>
<comment type="caution">
    <text evidence="1">The sequence shown here is derived from an EMBL/GenBank/DDBJ whole genome shotgun (WGS) entry which is preliminary data.</text>
</comment>
<evidence type="ECO:0000313" key="1">
    <source>
        <dbReference type="EMBL" id="ODM21216.1"/>
    </source>
</evidence>
<dbReference type="AlphaFoldDB" id="A0A1E3BLE5"/>
<dbReference type="OrthoDB" id="4506300at2759"/>